<gene>
    <name evidence="2" type="ORF">NS226_13630</name>
</gene>
<dbReference type="EMBL" id="LDPZ01000025">
    <property type="protein sequence ID" value="KTQ95033.1"/>
    <property type="molecule type" value="Genomic_DNA"/>
</dbReference>
<name>A0A175R6F8_9HYPH</name>
<evidence type="ECO:0000313" key="3">
    <source>
        <dbReference type="Proteomes" id="UP000078272"/>
    </source>
</evidence>
<proteinExistence type="predicted"/>
<reference evidence="2 3" key="1">
    <citation type="journal article" date="2016" name="Front. Microbiol.">
        <title>Genomic Resource of Rice Seed Associated Bacteria.</title>
        <authorList>
            <person name="Midha S."/>
            <person name="Bansal K."/>
            <person name="Sharma S."/>
            <person name="Kumar N."/>
            <person name="Patil P.P."/>
            <person name="Chaudhry V."/>
            <person name="Patil P.B."/>
        </authorList>
    </citation>
    <scope>NUCLEOTIDE SEQUENCE [LARGE SCALE GENOMIC DNA]</scope>
    <source>
        <strain evidence="2 3">NS226</strain>
    </source>
</reference>
<evidence type="ECO:0000256" key="1">
    <source>
        <dbReference type="SAM" id="MobiDB-lite"/>
    </source>
</evidence>
<protein>
    <submittedName>
        <fullName evidence="2">Uncharacterized protein</fullName>
    </submittedName>
</protein>
<sequence length="169" mass="19724">MDEITGLTDHGGMSRIKPKHINWSDPNQYKEHWKSDREARRDYAKAANLPRTEAEHLLALQDVNDRLMRMQDHLNFHISWLESLPHANIDPETRAKNEAEARDFITKYRAYMNLFRLERREITAVLGLTHLYPEDAQAEGEYPWLATNAKPSKTGFLRSNSRKKPMPNG</sequence>
<accession>A0A175R6F8</accession>
<organism evidence="2 3">
    <name type="scientific">Aureimonas ureilytica</name>
    <dbReference type="NCBI Taxonomy" id="401562"/>
    <lineage>
        <taxon>Bacteria</taxon>
        <taxon>Pseudomonadati</taxon>
        <taxon>Pseudomonadota</taxon>
        <taxon>Alphaproteobacteria</taxon>
        <taxon>Hyphomicrobiales</taxon>
        <taxon>Aurantimonadaceae</taxon>
        <taxon>Aureimonas</taxon>
    </lineage>
</organism>
<dbReference type="Proteomes" id="UP000078272">
    <property type="component" value="Unassembled WGS sequence"/>
</dbReference>
<dbReference type="RefSeq" id="WP_058635444.1">
    <property type="nucleotide sequence ID" value="NZ_LDPZ01000025.1"/>
</dbReference>
<dbReference type="AlphaFoldDB" id="A0A175R6F8"/>
<feature type="region of interest" description="Disordered" evidence="1">
    <location>
        <begin position="1"/>
        <end position="23"/>
    </location>
</feature>
<evidence type="ECO:0000313" key="2">
    <source>
        <dbReference type="EMBL" id="KTQ95033.1"/>
    </source>
</evidence>
<comment type="caution">
    <text evidence="2">The sequence shown here is derived from an EMBL/GenBank/DDBJ whole genome shotgun (WGS) entry which is preliminary data.</text>
</comment>